<feature type="transmembrane region" description="Helical" evidence="1">
    <location>
        <begin position="7"/>
        <end position="26"/>
    </location>
</feature>
<evidence type="ECO:0000256" key="1">
    <source>
        <dbReference type="SAM" id="Phobius"/>
    </source>
</evidence>
<reference evidence="2 3" key="1">
    <citation type="journal article" date="2012" name="Stand. Genomic Sci.">
        <title>Complete genome sequence of the melanogenic marine bacterium Marinomonas mediterranea type strain (MMB-1(T)).</title>
        <authorList>
            <person name="Lucas-Elio P."/>
            <person name="Goodwin L."/>
            <person name="Woyke T."/>
            <person name="Pitluck S."/>
            <person name="Nolan M."/>
            <person name="Kyrpides N.C."/>
            <person name="Detter J.C."/>
            <person name="Copeland A."/>
            <person name="Teshima H."/>
            <person name="Bruce D."/>
            <person name="Detter C."/>
            <person name="Tapia R."/>
            <person name="Han S."/>
            <person name="Land M.L."/>
            <person name="Ivanova N."/>
            <person name="Mikhailova N."/>
            <person name="Johnston A.W."/>
            <person name="Sanchez-Amat A."/>
        </authorList>
    </citation>
    <scope>NUCLEOTIDE SEQUENCE [LARGE SCALE GENOMIC DNA]</scope>
    <source>
        <strain evidence="3">ATCC 700492 / JCM 21426 / NBRC 103028 / MMB-1</strain>
    </source>
</reference>
<dbReference type="RefSeq" id="WP_013660987.1">
    <property type="nucleotide sequence ID" value="NC_015276.1"/>
</dbReference>
<dbReference type="AlphaFoldDB" id="F2K1F1"/>
<sequence length="199" mass="22917">MFKDASWWVCSFFIGLFCYMLGAVGGDIALSHIASFAGIVAGCATAFAAFFAYKSFSTWEERTKKQHFLENKTAAIKELSLCYEMHISELFVYLDELYHFKKYIRQNRTHDEGHSKKEDDTKRKLQKVNESWARYKSSLIFTQSFYTETILNGYQPNDLISLQKSVCKIAKDGGSWDGELRNFANEGTKKILALYNNQD</sequence>
<organism evidence="2 3">
    <name type="scientific">Marinomonas mediterranea (strain ATCC 700492 / JCM 21426 / NBRC 103028 / MMB-1)</name>
    <dbReference type="NCBI Taxonomy" id="717774"/>
    <lineage>
        <taxon>Bacteria</taxon>
        <taxon>Pseudomonadati</taxon>
        <taxon>Pseudomonadota</taxon>
        <taxon>Gammaproteobacteria</taxon>
        <taxon>Oceanospirillales</taxon>
        <taxon>Oceanospirillaceae</taxon>
        <taxon>Marinomonas</taxon>
    </lineage>
</organism>
<dbReference type="OrthoDB" id="10018326at2"/>
<keyword evidence="1" id="KW-0812">Transmembrane</keyword>
<keyword evidence="1" id="KW-0472">Membrane</keyword>
<dbReference type="KEGG" id="mme:Marme_1826"/>
<evidence type="ECO:0000313" key="2">
    <source>
        <dbReference type="EMBL" id="ADZ91082.1"/>
    </source>
</evidence>
<dbReference type="Proteomes" id="UP000001062">
    <property type="component" value="Chromosome"/>
</dbReference>
<dbReference type="HOGENOM" id="CLU_1370784_0_0_6"/>
<gene>
    <name evidence="2" type="ordered locus">Marme_1826</name>
</gene>
<dbReference type="PATRIC" id="fig|717774.3.peg.1882"/>
<name>F2K1F1_MARM1</name>
<evidence type="ECO:0000313" key="3">
    <source>
        <dbReference type="Proteomes" id="UP000001062"/>
    </source>
</evidence>
<proteinExistence type="predicted"/>
<keyword evidence="3" id="KW-1185">Reference proteome</keyword>
<keyword evidence="1" id="KW-1133">Transmembrane helix</keyword>
<accession>F2K1F1</accession>
<dbReference type="EMBL" id="CP002583">
    <property type="protein sequence ID" value="ADZ91082.1"/>
    <property type="molecule type" value="Genomic_DNA"/>
</dbReference>
<feature type="transmembrane region" description="Helical" evidence="1">
    <location>
        <begin position="32"/>
        <end position="53"/>
    </location>
</feature>
<protein>
    <submittedName>
        <fullName evidence="2">Uncharacterized protein</fullName>
    </submittedName>
</protein>